<dbReference type="InterPro" id="IPR036890">
    <property type="entry name" value="HATPase_C_sf"/>
</dbReference>
<dbReference type="InterPro" id="IPR011712">
    <property type="entry name" value="Sig_transdc_His_kin_sub3_dim/P"/>
</dbReference>
<dbReference type="EMBL" id="CP063989">
    <property type="protein sequence ID" value="QPL04752.1"/>
    <property type="molecule type" value="Genomic_DNA"/>
</dbReference>
<evidence type="ECO:0000256" key="10">
    <source>
        <dbReference type="SAM" id="Phobius"/>
    </source>
</evidence>
<evidence type="ECO:0000256" key="5">
    <source>
        <dbReference type="ARBA" id="ARBA00022741"/>
    </source>
</evidence>
<feature type="transmembrane region" description="Helical" evidence="10">
    <location>
        <begin position="167"/>
        <end position="187"/>
    </location>
</feature>
<evidence type="ECO:0000313" key="12">
    <source>
        <dbReference type="EMBL" id="QPL04752.1"/>
    </source>
</evidence>
<dbReference type="PANTHER" id="PTHR24421">
    <property type="entry name" value="NITRATE/NITRITE SENSOR PROTEIN NARX-RELATED"/>
    <property type="match status" value="1"/>
</dbReference>
<feature type="domain" description="Histidine kinase/HSP90-like ATPase" evidence="11">
    <location>
        <begin position="344"/>
        <end position="437"/>
    </location>
</feature>
<dbReference type="InterPro" id="IPR050482">
    <property type="entry name" value="Sensor_HK_TwoCompSys"/>
</dbReference>
<comment type="catalytic activity">
    <reaction evidence="1">
        <text>ATP + protein L-histidine = ADP + protein N-phospho-L-histidine.</text>
        <dbReference type="EC" id="2.7.13.3"/>
    </reaction>
</comment>
<evidence type="ECO:0000256" key="3">
    <source>
        <dbReference type="ARBA" id="ARBA00022553"/>
    </source>
</evidence>
<name>A0A7T0LJF4_9ACTO</name>
<keyword evidence="10" id="KW-0472">Membrane</keyword>
<dbReference type="Proteomes" id="UP000594637">
    <property type="component" value="Chromosome"/>
</dbReference>
<dbReference type="CDD" id="cd16917">
    <property type="entry name" value="HATPase_UhpB-NarQ-NarX-like"/>
    <property type="match status" value="1"/>
</dbReference>
<keyword evidence="10" id="KW-0812">Transmembrane</keyword>
<evidence type="ECO:0000313" key="13">
    <source>
        <dbReference type="Proteomes" id="UP000594637"/>
    </source>
</evidence>
<evidence type="ECO:0000256" key="4">
    <source>
        <dbReference type="ARBA" id="ARBA00022679"/>
    </source>
</evidence>
<dbReference type="Pfam" id="PF02518">
    <property type="entry name" value="HATPase_c"/>
    <property type="match status" value="1"/>
</dbReference>
<dbReference type="GO" id="GO:0005524">
    <property type="term" value="F:ATP binding"/>
    <property type="evidence" value="ECO:0007669"/>
    <property type="project" value="UniProtKB-KW"/>
</dbReference>
<evidence type="ECO:0000256" key="9">
    <source>
        <dbReference type="SAM" id="MobiDB-lite"/>
    </source>
</evidence>
<organism evidence="12 13">
    <name type="scientific">Actinomyces respiraculi</name>
    <dbReference type="NCBI Taxonomy" id="2744574"/>
    <lineage>
        <taxon>Bacteria</taxon>
        <taxon>Bacillati</taxon>
        <taxon>Actinomycetota</taxon>
        <taxon>Actinomycetes</taxon>
        <taxon>Actinomycetales</taxon>
        <taxon>Actinomycetaceae</taxon>
        <taxon>Actinomyces</taxon>
    </lineage>
</organism>
<evidence type="ECO:0000256" key="8">
    <source>
        <dbReference type="ARBA" id="ARBA00023012"/>
    </source>
</evidence>
<dbReference type="GO" id="GO:0000155">
    <property type="term" value="F:phosphorelay sensor kinase activity"/>
    <property type="evidence" value="ECO:0007669"/>
    <property type="project" value="InterPro"/>
</dbReference>
<dbReference type="Gene3D" id="1.20.5.1930">
    <property type="match status" value="1"/>
</dbReference>
<keyword evidence="13" id="KW-1185">Reference proteome</keyword>
<gene>
    <name evidence="12" type="ORF">ID810_08210</name>
</gene>
<accession>A0A7T0LJF4</accession>
<keyword evidence="7" id="KW-0067">ATP-binding</keyword>
<reference evidence="12 13" key="1">
    <citation type="submission" date="2020-11" db="EMBL/GenBank/DDBJ databases">
        <title>Actinomyces sp. ZJ750.</title>
        <authorList>
            <person name="Zhou J."/>
        </authorList>
    </citation>
    <scope>NUCLEOTIDE SEQUENCE [LARGE SCALE GENOMIC DNA]</scope>
    <source>
        <strain evidence="12 13">ZJ750</strain>
    </source>
</reference>
<proteinExistence type="predicted"/>
<dbReference type="PANTHER" id="PTHR24421:SF10">
    <property type="entry name" value="NITRATE_NITRITE SENSOR PROTEIN NARQ"/>
    <property type="match status" value="1"/>
</dbReference>
<dbReference type="GO" id="GO:0016020">
    <property type="term" value="C:membrane"/>
    <property type="evidence" value="ECO:0007669"/>
    <property type="project" value="InterPro"/>
</dbReference>
<dbReference type="EC" id="2.7.13.3" evidence="2"/>
<dbReference type="Pfam" id="PF07730">
    <property type="entry name" value="HisKA_3"/>
    <property type="match status" value="1"/>
</dbReference>
<feature type="compositionally biased region" description="Low complexity" evidence="9">
    <location>
        <begin position="441"/>
        <end position="453"/>
    </location>
</feature>
<keyword evidence="10" id="KW-1133">Transmembrane helix</keyword>
<dbReference type="SUPFAM" id="SSF55874">
    <property type="entry name" value="ATPase domain of HSP90 chaperone/DNA topoisomerase II/histidine kinase"/>
    <property type="match status" value="1"/>
</dbReference>
<feature type="region of interest" description="Disordered" evidence="9">
    <location>
        <begin position="1"/>
        <end position="23"/>
    </location>
</feature>
<evidence type="ECO:0000256" key="6">
    <source>
        <dbReference type="ARBA" id="ARBA00022777"/>
    </source>
</evidence>
<feature type="transmembrane region" description="Helical" evidence="10">
    <location>
        <begin position="111"/>
        <end position="139"/>
    </location>
</feature>
<dbReference type="InterPro" id="IPR003594">
    <property type="entry name" value="HATPase_dom"/>
</dbReference>
<evidence type="ECO:0000259" key="11">
    <source>
        <dbReference type="SMART" id="SM00387"/>
    </source>
</evidence>
<keyword evidence="5" id="KW-0547">Nucleotide-binding</keyword>
<evidence type="ECO:0000256" key="7">
    <source>
        <dbReference type="ARBA" id="ARBA00022840"/>
    </source>
</evidence>
<protein>
    <recommendedName>
        <fullName evidence="2">histidine kinase</fullName>
        <ecNumber evidence="2">2.7.13.3</ecNumber>
    </recommendedName>
</protein>
<dbReference type="RefSeq" id="WP_166856779.1">
    <property type="nucleotide sequence ID" value="NZ_CP063989.1"/>
</dbReference>
<sequence length="470" mass="48903">MSRTVPAASPAVLPTAPGPRPAHPRRPWLHATVVVLAELAHAAAFLPLVALGIFLLLLFPLTLPLAAELERACARMAGATAPSSRLPGHRLWPWLVSRAGQSGFWVRDLPLVVVGLVLSAPSFFIAVSGGTLSAILVALPFQVSAEDPLEVRLVAWSVEIGSPRQGWWLPILGVACFAVTAALLYVLGRLRTRLTQTLSDSSQEERLATLSAEVGHLTVGRATLVDAFDAERARIERDLHDGVQQDLVALTMGLGMTRVRVLSLAEDGQTGALREALLSDLEAAQDRAEAALRALRDTVHGIRPAILTERGLGPALHDLVGRAPLPTSVSVTGAEEHLAALSSPVATAVYFAVCEALTNAARHAGAQARATVRLDVSAEGLLAVVTDDGCGGADPTAAGSTGLAGMSQRLESVGGRLAVDSAPGAGTRLTITAPLTPPWADSTESTDSTGSTERTVGPHPASHPARTTLG</sequence>
<evidence type="ECO:0000256" key="2">
    <source>
        <dbReference type="ARBA" id="ARBA00012438"/>
    </source>
</evidence>
<feature type="transmembrane region" description="Helical" evidence="10">
    <location>
        <begin position="44"/>
        <end position="66"/>
    </location>
</feature>
<feature type="region of interest" description="Disordered" evidence="9">
    <location>
        <begin position="421"/>
        <end position="470"/>
    </location>
</feature>
<keyword evidence="4" id="KW-0808">Transferase</keyword>
<keyword evidence="3" id="KW-0597">Phosphoprotein</keyword>
<dbReference type="AlphaFoldDB" id="A0A7T0LJF4"/>
<dbReference type="GO" id="GO:0046983">
    <property type="term" value="F:protein dimerization activity"/>
    <property type="evidence" value="ECO:0007669"/>
    <property type="project" value="InterPro"/>
</dbReference>
<evidence type="ECO:0000256" key="1">
    <source>
        <dbReference type="ARBA" id="ARBA00000085"/>
    </source>
</evidence>
<dbReference type="KEGG" id="arep:ID810_08210"/>
<keyword evidence="6 12" id="KW-0418">Kinase</keyword>
<dbReference type="SMART" id="SM00387">
    <property type="entry name" value="HATPase_c"/>
    <property type="match status" value="1"/>
</dbReference>
<keyword evidence="8" id="KW-0902">Two-component regulatory system</keyword>
<dbReference type="Gene3D" id="3.30.565.10">
    <property type="entry name" value="Histidine kinase-like ATPase, C-terminal domain"/>
    <property type="match status" value="1"/>
</dbReference>